<evidence type="ECO:0000313" key="8">
    <source>
        <dbReference type="Proteomes" id="UP000553632"/>
    </source>
</evidence>
<evidence type="ECO:0000256" key="4">
    <source>
        <dbReference type="ARBA" id="ARBA00023212"/>
    </source>
</evidence>
<name>A0A7J6R510_PEROL</name>
<feature type="region of interest" description="Disordered" evidence="6">
    <location>
        <begin position="57"/>
        <end position="76"/>
    </location>
</feature>
<dbReference type="Pfam" id="PF04712">
    <property type="entry name" value="Radial_spoke"/>
    <property type="match status" value="2"/>
</dbReference>
<organism evidence="7 8">
    <name type="scientific">Perkinsus olseni</name>
    <name type="common">Perkinsus atlanticus</name>
    <dbReference type="NCBI Taxonomy" id="32597"/>
    <lineage>
        <taxon>Eukaryota</taxon>
        <taxon>Sar</taxon>
        <taxon>Alveolata</taxon>
        <taxon>Perkinsozoa</taxon>
        <taxon>Perkinsea</taxon>
        <taxon>Perkinsida</taxon>
        <taxon>Perkinsidae</taxon>
        <taxon>Perkinsus</taxon>
    </lineage>
</organism>
<dbReference type="OMA" id="WIHRERF"/>
<comment type="subcellular location">
    <subcellularLocation>
        <location evidence="1">Cytoplasm</location>
        <location evidence="1">Cytoskeleton</location>
        <location evidence="1">Cilium axoneme</location>
    </subcellularLocation>
</comment>
<dbReference type="PANTHER" id="PTHR13159">
    <property type="entry name" value="RADIAL SPOKEHEAD-RELATED"/>
    <property type="match status" value="1"/>
</dbReference>
<sequence length="483" mass="51247">MVVSSAAAEEVEAILDTKDATTERTVRSHLAKVIEAMTIMQPADPLEAFEDISRAVRAEAESSPGEDGPEQAPDGDSLRAMKELLAVPADEEGNPKTEAPSLADVVTEQSLLNSAGMGVPPIEAAIIACGLRRLVTTTEGITKARFWGKVLCNSPSCDYLIAEAEMEGGGAPLTEAEEAAGADAPGRLGGPNFYTYFVSTDSGRSWELLPHVLPDQIAVARLVKKILAGDLDASVITWPPFSGRERELLRAQIARITHATRLVPGNYYAEDEESGEVTANPEYSGISSDCREVSSVQDSWRHGVDYLINANGRTTWPELAEPEDGEEESAEAVRQRKMMARESARPLNAKVGAEEAASWTTKCHGDCAQYALFKQVDGAAVKSYVTYGTVCLQSTQWPGAAVVAGQAKHVHTYIGYGMKAGAGGRVAGGPGEIRNSPSAIPECDDPREQPEFARVTLGLPGGAVHPQAAAETEEEAVAGEGAE</sequence>
<feature type="compositionally biased region" description="Acidic residues" evidence="6">
    <location>
        <begin position="471"/>
        <end position="483"/>
    </location>
</feature>
<evidence type="ECO:0000256" key="1">
    <source>
        <dbReference type="ARBA" id="ARBA00004430"/>
    </source>
</evidence>
<evidence type="ECO:0000256" key="5">
    <source>
        <dbReference type="ARBA" id="ARBA00023273"/>
    </source>
</evidence>
<protein>
    <submittedName>
        <fullName evidence="7">Radial spoke head protein 4 A</fullName>
    </submittedName>
</protein>
<evidence type="ECO:0000256" key="6">
    <source>
        <dbReference type="SAM" id="MobiDB-lite"/>
    </source>
</evidence>
<dbReference type="PANTHER" id="PTHR13159:SF0">
    <property type="entry name" value="RADIAL SPOKE HEAD 6 HOMOLOG A"/>
    <property type="match status" value="1"/>
</dbReference>
<dbReference type="GO" id="GO:0001534">
    <property type="term" value="C:radial spoke"/>
    <property type="evidence" value="ECO:0007669"/>
    <property type="project" value="InterPro"/>
</dbReference>
<dbReference type="GO" id="GO:0060294">
    <property type="term" value="P:cilium movement involved in cell motility"/>
    <property type="evidence" value="ECO:0007669"/>
    <property type="project" value="InterPro"/>
</dbReference>
<reference evidence="7 8" key="1">
    <citation type="submission" date="2020-04" db="EMBL/GenBank/DDBJ databases">
        <title>Perkinsus olseni comparative genomics.</title>
        <authorList>
            <person name="Bogema D.R."/>
        </authorList>
    </citation>
    <scope>NUCLEOTIDE SEQUENCE [LARGE SCALE GENOMIC DNA]</scope>
    <source>
        <strain evidence="7 8">ATCC PRA-207</strain>
    </source>
</reference>
<proteinExistence type="predicted"/>
<keyword evidence="4" id="KW-0206">Cytoskeleton</keyword>
<comment type="caution">
    <text evidence="7">The sequence shown here is derived from an EMBL/GenBank/DDBJ whole genome shotgun (WGS) entry which is preliminary data.</text>
</comment>
<keyword evidence="3" id="KW-0969">Cilium</keyword>
<keyword evidence="8" id="KW-1185">Reference proteome</keyword>
<dbReference type="GO" id="GO:0035082">
    <property type="term" value="P:axoneme assembly"/>
    <property type="evidence" value="ECO:0007669"/>
    <property type="project" value="TreeGrafter"/>
</dbReference>
<keyword evidence="2" id="KW-0963">Cytoplasm</keyword>
<feature type="region of interest" description="Disordered" evidence="6">
    <location>
        <begin position="461"/>
        <end position="483"/>
    </location>
</feature>
<dbReference type="InterPro" id="IPR006802">
    <property type="entry name" value="Radial_spoke"/>
</dbReference>
<dbReference type="AlphaFoldDB" id="A0A7J6R510"/>
<dbReference type="EMBL" id="JABANO010028096">
    <property type="protein sequence ID" value="KAF4715755.1"/>
    <property type="molecule type" value="Genomic_DNA"/>
</dbReference>
<gene>
    <name evidence="7" type="primary">RSPH4A_1</name>
    <name evidence="7" type="ORF">FOZ63_004964</name>
</gene>
<dbReference type="Proteomes" id="UP000553632">
    <property type="component" value="Unassembled WGS sequence"/>
</dbReference>
<feature type="region of interest" description="Disordered" evidence="6">
    <location>
        <begin position="429"/>
        <end position="448"/>
    </location>
</feature>
<evidence type="ECO:0000256" key="2">
    <source>
        <dbReference type="ARBA" id="ARBA00022490"/>
    </source>
</evidence>
<keyword evidence="5" id="KW-0966">Cell projection</keyword>
<evidence type="ECO:0000256" key="3">
    <source>
        <dbReference type="ARBA" id="ARBA00023069"/>
    </source>
</evidence>
<evidence type="ECO:0000313" key="7">
    <source>
        <dbReference type="EMBL" id="KAF4715755.1"/>
    </source>
</evidence>
<accession>A0A7J6R510</accession>